<dbReference type="SUPFAM" id="SSF51556">
    <property type="entry name" value="Metallo-dependent hydrolases"/>
    <property type="match status" value="1"/>
</dbReference>
<comment type="similarity">
    <text evidence="1">Belongs to the metallo-dependent hydrolases superfamily.</text>
</comment>
<reference evidence="3" key="2">
    <citation type="submission" date="2020-09" db="EMBL/GenBank/DDBJ databases">
        <authorList>
            <person name="Sun Q."/>
            <person name="Zhou Y."/>
        </authorList>
    </citation>
    <scope>NUCLEOTIDE SEQUENCE</scope>
    <source>
        <strain evidence="3">CGMCC 1.15966</strain>
    </source>
</reference>
<dbReference type="InterPro" id="IPR032466">
    <property type="entry name" value="Metal_Hydrolase"/>
</dbReference>
<feature type="domain" description="Amidohydrolase-related" evidence="2">
    <location>
        <begin position="3"/>
        <end position="274"/>
    </location>
</feature>
<reference evidence="3" key="1">
    <citation type="journal article" date="2014" name="Int. J. Syst. Evol. Microbiol.">
        <title>Complete genome sequence of Corynebacterium casei LMG S-19264T (=DSM 44701T), isolated from a smear-ripened cheese.</title>
        <authorList>
            <consortium name="US DOE Joint Genome Institute (JGI-PGF)"/>
            <person name="Walter F."/>
            <person name="Albersmeier A."/>
            <person name="Kalinowski J."/>
            <person name="Ruckert C."/>
        </authorList>
    </citation>
    <scope>NUCLEOTIDE SEQUENCE</scope>
    <source>
        <strain evidence="3">CGMCC 1.15966</strain>
    </source>
</reference>
<dbReference type="PANTHER" id="PTHR43569:SF2">
    <property type="entry name" value="AMIDOHYDROLASE-RELATED DOMAIN-CONTAINING PROTEIN"/>
    <property type="match status" value="1"/>
</dbReference>
<keyword evidence="4" id="KW-1185">Reference proteome</keyword>
<gene>
    <name evidence="3" type="ORF">GCM10011516_12370</name>
</gene>
<protein>
    <submittedName>
        <fullName evidence="3">Amidohydrolase</fullName>
    </submittedName>
</protein>
<evidence type="ECO:0000256" key="1">
    <source>
        <dbReference type="ARBA" id="ARBA00038310"/>
    </source>
</evidence>
<dbReference type="EMBL" id="BMKM01000002">
    <property type="protein sequence ID" value="GGE16181.1"/>
    <property type="molecule type" value="Genomic_DNA"/>
</dbReference>
<dbReference type="Proteomes" id="UP000614460">
    <property type="component" value="Unassembled WGS sequence"/>
</dbReference>
<dbReference type="RefSeq" id="WP_182498942.1">
    <property type="nucleotide sequence ID" value="NZ_BMKM01000002.1"/>
</dbReference>
<dbReference type="PANTHER" id="PTHR43569">
    <property type="entry name" value="AMIDOHYDROLASE"/>
    <property type="match status" value="1"/>
</dbReference>
<accession>A0A8H9FXN7</accession>
<evidence type="ECO:0000313" key="4">
    <source>
        <dbReference type="Proteomes" id="UP000614460"/>
    </source>
</evidence>
<name>A0A8H9FXN7_9SPHI</name>
<evidence type="ECO:0000259" key="2">
    <source>
        <dbReference type="Pfam" id="PF04909"/>
    </source>
</evidence>
<sequence length="276" mass="32036">MRIDTHQHFWLYHPEKDAWITDEMSAIQRNFLPNDISGTLKELGFDGVVAVQADQSHRETEFLLELAQVYKLIKGIVGWVDLRSERVEEYLENFSKHELIKGFRHVVEGEDDPDFLNRDEFLRGIAALTKYGYTYDLLLRPRHYQSSLACVAANPNQAFVLDHIAKPPIKSQEFSDWAKYIEDLAAFPNVHCKISGLGTEADWKNWKLDHFTEYLDHVIRCFGKDRLMFGSDWPVCLLAGSYEDALRIVEHRLGDFSESELKGFWGDNAVKFYSLK</sequence>
<comment type="caution">
    <text evidence="3">The sequence shown here is derived from an EMBL/GenBank/DDBJ whole genome shotgun (WGS) entry which is preliminary data.</text>
</comment>
<dbReference type="InterPro" id="IPR052350">
    <property type="entry name" value="Metallo-dep_Lactonases"/>
</dbReference>
<dbReference type="InterPro" id="IPR006680">
    <property type="entry name" value="Amidohydro-rel"/>
</dbReference>
<evidence type="ECO:0000313" key="3">
    <source>
        <dbReference type="EMBL" id="GGE16181.1"/>
    </source>
</evidence>
<organism evidence="3 4">
    <name type="scientific">Sphingobacterium cellulitidis</name>
    <dbReference type="NCBI Taxonomy" id="1768011"/>
    <lineage>
        <taxon>Bacteria</taxon>
        <taxon>Pseudomonadati</taxon>
        <taxon>Bacteroidota</taxon>
        <taxon>Sphingobacteriia</taxon>
        <taxon>Sphingobacteriales</taxon>
        <taxon>Sphingobacteriaceae</taxon>
        <taxon>Sphingobacterium</taxon>
    </lineage>
</organism>
<dbReference type="AlphaFoldDB" id="A0A8H9FXN7"/>
<proteinExistence type="inferred from homology"/>
<dbReference type="Gene3D" id="3.20.20.140">
    <property type="entry name" value="Metal-dependent hydrolases"/>
    <property type="match status" value="1"/>
</dbReference>
<dbReference type="Pfam" id="PF04909">
    <property type="entry name" value="Amidohydro_2"/>
    <property type="match status" value="1"/>
</dbReference>
<dbReference type="GO" id="GO:0016787">
    <property type="term" value="F:hydrolase activity"/>
    <property type="evidence" value="ECO:0007669"/>
    <property type="project" value="InterPro"/>
</dbReference>